<comment type="catalytic activity">
    <reaction evidence="9">
        <text>a 5-methoxy-2-methyl-3-(all-trans-polyprenyl)benzene-1,4-diol + AH2 + O2 = a 3-demethylubiquinol + A + H2O</text>
        <dbReference type="Rhea" id="RHEA:50908"/>
        <dbReference type="Rhea" id="RHEA-COMP:10859"/>
        <dbReference type="Rhea" id="RHEA-COMP:10914"/>
        <dbReference type="ChEBI" id="CHEBI:13193"/>
        <dbReference type="ChEBI" id="CHEBI:15377"/>
        <dbReference type="ChEBI" id="CHEBI:15379"/>
        <dbReference type="ChEBI" id="CHEBI:17499"/>
        <dbReference type="ChEBI" id="CHEBI:84167"/>
        <dbReference type="ChEBI" id="CHEBI:84422"/>
        <dbReference type="EC" id="1.14.99.60"/>
    </reaction>
</comment>
<feature type="region of interest" description="Disordered" evidence="10">
    <location>
        <begin position="22"/>
        <end position="48"/>
    </location>
</feature>
<dbReference type="EMBL" id="JEMG01000001">
    <property type="protein sequence ID" value="EYC50414.1"/>
    <property type="molecule type" value="Genomic_DNA"/>
</dbReference>
<dbReference type="Proteomes" id="UP000023268">
    <property type="component" value="Unassembled WGS sequence"/>
</dbReference>
<dbReference type="STRING" id="1458275.AZ34_04615"/>
<dbReference type="InterPro" id="IPR012347">
    <property type="entry name" value="Ferritin-like"/>
</dbReference>
<evidence type="ECO:0000256" key="6">
    <source>
        <dbReference type="ARBA" id="ARBA00023004"/>
    </source>
</evidence>
<evidence type="ECO:0000256" key="7">
    <source>
        <dbReference type="ARBA" id="ARBA00023033"/>
    </source>
</evidence>
<evidence type="ECO:0000256" key="8">
    <source>
        <dbReference type="ARBA" id="ARBA00023136"/>
    </source>
</evidence>
<dbReference type="GO" id="GO:0046872">
    <property type="term" value="F:metal ion binding"/>
    <property type="evidence" value="ECO:0007669"/>
    <property type="project" value="UniProtKB-KW"/>
</dbReference>
<protein>
    <recommendedName>
        <fullName evidence="9">3-demethoxyubiquinol 3-hydroxylase</fullName>
        <shortName evidence="9">DMQ hydroxylase</shortName>
        <ecNumber evidence="9">1.14.99.60</ecNumber>
    </recommendedName>
    <alternativeName>
        <fullName evidence="9">2-nonaprenyl-3-methyl-6-methoxy-1,4-benzoquinol hydroxylase</fullName>
    </alternativeName>
</protein>
<dbReference type="CDD" id="cd01042">
    <property type="entry name" value="DMQH"/>
    <property type="match status" value="1"/>
</dbReference>
<proteinExistence type="inferred from homology"/>
<dbReference type="InterPro" id="IPR047809">
    <property type="entry name" value="COQ7_proteobact"/>
</dbReference>
<feature type="binding site" evidence="9">
    <location>
        <position position="179"/>
    </location>
    <ligand>
        <name>Fe cation</name>
        <dbReference type="ChEBI" id="CHEBI:24875"/>
        <label>2</label>
    </ligand>
</feature>
<dbReference type="NCBIfam" id="NF033656">
    <property type="entry name" value="DMQ_monoox_COQ7"/>
    <property type="match status" value="1"/>
</dbReference>
<evidence type="ECO:0000313" key="12">
    <source>
        <dbReference type="Proteomes" id="UP000023268"/>
    </source>
</evidence>
<evidence type="ECO:0000256" key="3">
    <source>
        <dbReference type="ARBA" id="ARBA00022688"/>
    </source>
</evidence>
<evidence type="ECO:0000313" key="11">
    <source>
        <dbReference type="EMBL" id="EYC50414.1"/>
    </source>
</evidence>
<dbReference type="Gene3D" id="1.20.1260.10">
    <property type="match status" value="1"/>
</dbReference>
<feature type="binding site" evidence="9">
    <location>
        <position position="95"/>
    </location>
    <ligand>
        <name>Fe cation</name>
        <dbReference type="ChEBI" id="CHEBI:24875"/>
        <label>1</label>
    </ligand>
</feature>
<reference evidence="11 12" key="1">
    <citation type="submission" date="2014-02" db="EMBL/GenBank/DDBJ databases">
        <title>Draft Genome of Hylemonella gracilis isolated from the Niagara River.</title>
        <authorList>
            <person name="Pawlowski D.R."/>
            <person name="Koudelka G.B."/>
        </authorList>
    </citation>
    <scope>NUCLEOTIDE SEQUENCE [LARGE SCALE GENOMIC DNA]</scope>
    <source>
        <strain evidence="11 12">Niagara R</strain>
    </source>
</reference>
<feature type="binding site" evidence="9">
    <location>
        <position position="179"/>
    </location>
    <ligand>
        <name>Fe cation</name>
        <dbReference type="ChEBI" id="CHEBI:24875"/>
        <label>1</label>
    </ligand>
</feature>
<feature type="binding site" evidence="9">
    <location>
        <position position="95"/>
    </location>
    <ligand>
        <name>Fe cation</name>
        <dbReference type="ChEBI" id="CHEBI:24875"/>
        <label>2</label>
    </ligand>
</feature>
<dbReference type="AlphaFoldDB" id="A0A016XE88"/>
<comment type="similarity">
    <text evidence="9">Belongs to the COQ7 family.</text>
</comment>
<dbReference type="UniPathway" id="UPA00232"/>
<keyword evidence="5 9" id="KW-0560">Oxidoreductase</keyword>
<dbReference type="PANTHER" id="PTHR11237:SF4">
    <property type="entry name" value="5-DEMETHOXYUBIQUINONE HYDROXYLASE, MITOCHONDRIAL"/>
    <property type="match status" value="1"/>
</dbReference>
<comment type="pathway">
    <text evidence="1 9">Cofactor biosynthesis; ubiquinone biosynthesis.</text>
</comment>
<evidence type="ECO:0000256" key="5">
    <source>
        <dbReference type="ARBA" id="ARBA00023002"/>
    </source>
</evidence>
<dbReference type="Pfam" id="PF03232">
    <property type="entry name" value="COQ7"/>
    <property type="match status" value="1"/>
</dbReference>
<evidence type="ECO:0000256" key="2">
    <source>
        <dbReference type="ARBA" id="ARBA00022475"/>
    </source>
</evidence>
<dbReference type="InterPro" id="IPR011566">
    <property type="entry name" value="Ubq_synth_Coq7"/>
</dbReference>
<dbReference type="eggNOG" id="COG2941">
    <property type="taxonomic scope" value="Bacteria"/>
</dbReference>
<gene>
    <name evidence="9" type="primary">coq7</name>
    <name evidence="11" type="ORF">AZ34_04615</name>
</gene>
<dbReference type="EC" id="1.14.99.60" evidence="9"/>
<keyword evidence="3 9" id="KW-0831">Ubiquinone biosynthesis</keyword>
<feature type="binding site" evidence="9">
    <location>
        <position position="65"/>
    </location>
    <ligand>
        <name>Fe cation</name>
        <dbReference type="ChEBI" id="CHEBI:24875"/>
        <label>1</label>
    </ligand>
</feature>
<name>A0A016XE88_9BURK</name>
<evidence type="ECO:0000256" key="10">
    <source>
        <dbReference type="SAM" id="MobiDB-lite"/>
    </source>
</evidence>
<organism evidence="11 12">
    <name type="scientific">Hylemonella gracilis str. Niagara R</name>
    <dbReference type="NCBI Taxonomy" id="1458275"/>
    <lineage>
        <taxon>Bacteria</taxon>
        <taxon>Pseudomonadati</taxon>
        <taxon>Pseudomonadota</taxon>
        <taxon>Betaproteobacteria</taxon>
        <taxon>Burkholderiales</taxon>
        <taxon>Comamonadaceae</taxon>
        <taxon>Hylemonella</taxon>
    </lineage>
</organism>
<dbReference type="GO" id="GO:0005886">
    <property type="term" value="C:plasma membrane"/>
    <property type="evidence" value="ECO:0007669"/>
    <property type="project" value="UniProtKB-SubCell"/>
</dbReference>
<dbReference type="SUPFAM" id="SSF47240">
    <property type="entry name" value="Ferritin-like"/>
    <property type="match status" value="1"/>
</dbReference>
<dbReference type="PANTHER" id="PTHR11237">
    <property type="entry name" value="COENZYME Q10 BIOSYNTHESIS PROTEIN 7"/>
    <property type="match status" value="1"/>
</dbReference>
<keyword evidence="2 9" id="KW-1003">Cell membrane</keyword>
<keyword evidence="8 9" id="KW-0472">Membrane</keyword>
<comment type="caution">
    <text evidence="11">The sequence shown here is derived from an EMBL/GenBank/DDBJ whole genome shotgun (WGS) entry which is preliminary data.</text>
</comment>
<dbReference type="InterPro" id="IPR009078">
    <property type="entry name" value="Ferritin-like_SF"/>
</dbReference>
<comment type="subcellular location">
    <subcellularLocation>
        <location evidence="9">Cell membrane</location>
        <topology evidence="9">Peripheral membrane protein</topology>
    </subcellularLocation>
</comment>
<dbReference type="GO" id="GO:0008682">
    <property type="term" value="F:3-demethoxyubiquinol 3-hydroxylase activity"/>
    <property type="evidence" value="ECO:0007669"/>
    <property type="project" value="UniProtKB-EC"/>
</dbReference>
<feature type="binding site" evidence="9">
    <location>
        <position position="182"/>
    </location>
    <ligand>
        <name>Fe cation</name>
        <dbReference type="ChEBI" id="CHEBI:24875"/>
        <label>2</label>
    </ligand>
</feature>
<evidence type="ECO:0000256" key="1">
    <source>
        <dbReference type="ARBA" id="ARBA00004749"/>
    </source>
</evidence>
<keyword evidence="6 9" id="KW-0408">Iron</keyword>
<feature type="binding site" evidence="9">
    <location>
        <position position="147"/>
    </location>
    <ligand>
        <name>Fe cation</name>
        <dbReference type="ChEBI" id="CHEBI:24875"/>
        <label>2</label>
    </ligand>
</feature>
<keyword evidence="7 9" id="KW-0503">Monooxygenase</keyword>
<evidence type="ECO:0000256" key="4">
    <source>
        <dbReference type="ARBA" id="ARBA00022723"/>
    </source>
</evidence>
<dbReference type="GO" id="GO:0006744">
    <property type="term" value="P:ubiquinone biosynthetic process"/>
    <property type="evidence" value="ECO:0007669"/>
    <property type="project" value="UniProtKB-UniRule"/>
</dbReference>
<feature type="binding site" evidence="9">
    <location>
        <position position="98"/>
    </location>
    <ligand>
        <name>Fe cation</name>
        <dbReference type="ChEBI" id="CHEBI:24875"/>
        <label>1</label>
    </ligand>
</feature>
<sequence length="216" mass="23298">MPSSFPDDLLTAADTALRTLFAPPRSARPMPRTMQSASDAARPRELSTEEKRLSAALMRVNHVGEVCAQALYTAQALTTPDPALRRHFMRACNEETDHLAWTKQRLDELGSRTSLLNPLWYAGAFGIGLLAGRMGNAISLGFVVETEHQVEAHLDSHLERLPAGDTASRAIVAQMSKDEAGHASEALDAGGEELPGPVKGLMRAAAKVMTTTAHYV</sequence>
<comment type="cofactor">
    <cofactor evidence="9">
        <name>Fe cation</name>
        <dbReference type="ChEBI" id="CHEBI:24875"/>
    </cofactor>
    <text evidence="9">Binds 2 iron ions per subunit.</text>
</comment>
<dbReference type="HAMAP" id="MF_01658">
    <property type="entry name" value="COQ7"/>
    <property type="match status" value="1"/>
</dbReference>
<keyword evidence="4 9" id="KW-0479">Metal-binding</keyword>
<comment type="function">
    <text evidence="9">Catalyzes the hydroxylation of 2-nonaprenyl-3-methyl-6-methoxy-1,4-benzoquinol during ubiquinone biosynthesis.</text>
</comment>
<accession>A0A016XE88</accession>
<evidence type="ECO:0000256" key="9">
    <source>
        <dbReference type="HAMAP-Rule" id="MF_01658"/>
    </source>
</evidence>